<comment type="subcellular location">
    <subcellularLocation>
        <location evidence="1">Endomembrane system</location>
        <topology evidence="1">Multi-pass membrane protein</topology>
    </subcellularLocation>
</comment>
<dbReference type="Proteomes" id="UP000623681">
    <property type="component" value="Unassembled WGS sequence"/>
</dbReference>
<reference evidence="6" key="1">
    <citation type="submission" date="2021-01" db="EMBL/GenBank/DDBJ databases">
        <title>Genome public.</title>
        <authorList>
            <person name="Liu C."/>
            <person name="Sun Q."/>
        </authorList>
    </citation>
    <scope>NUCLEOTIDE SEQUENCE</scope>
    <source>
        <strain evidence="6">YIM B02565</strain>
    </source>
</reference>
<organism evidence="6 7">
    <name type="scientific">Clostridium paridis</name>
    <dbReference type="NCBI Taxonomy" id="2803863"/>
    <lineage>
        <taxon>Bacteria</taxon>
        <taxon>Bacillati</taxon>
        <taxon>Bacillota</taxon>
        <taxon>Clostridia</taxon>
        <taxon>Eubacteriales</taxon>
        <taxon>Clostridiaceae</taxon>
        <taxon>Clostridium</taxon>
    </lineage>
</organism>
<keyword evidence="4" id="KW-0472">Membrane</keyword>
<accession>A0A937FFJ4</accession>
<gene>
    <name evidence="6" type="ORF">JK634_11495</name>
</gene>
<evidence type="ECO:0000256" key="2">
    <source>
        <dbReference type="ARBA" id="ARBA00022692"/>
    </source>
</evidence>
<dbReference type="EMBL" id="JAESWA010000022">
    <property type="protein sequence ID" value="MBL4932434.1"/>
    <property type="molecule type" value="Genomic_DNA"/>
</dbReference>
<dbReference type="GO" id="GO:0012505">
    <property type="term" value="C:endomembrane system"/>
    <property type="evidence" value="ECO:0007669"/>
    <property type="project" value="UniProtKB-SubCell"/>
</dbReference>
<dbReference type="InterPro" id="IPR010652">
    <property type="entry name" value="DUF1232"/>
</dbReference>
<protein>
    <submittedName>
        <fullName evidence="6">DUF1232 domain-containing protein</fullName>
    </submittedName>
</protein>
<comment type="caution">
    <text evidence="6">The sequence shown here is derived from an EMBL/GenBank/DDBJ whole genome shotgun (WGS) entry which is preliminary data.</text>
</comment>
<dbReference type="RefSeq" id="WP_202767790.1">
    <property type="nucleotide sequence ID" value="NZ_JAESWA010000022.1"/>
</dbReference>
<feature type="domain" description="DUF1232" evidence="5">
    <location>
        <begin position="242"/>
        <end position="278"/>
    </location>
</feature>
<proteinExistence type="predicted"/>
<evidence type="ECO:0000256" key="4">
    <source>
        <dbReference type="ARBA" id="ARBA00023136"/>
    </source>
</evidence>
<name>A0A937FFJ4_9CLOT</name>
<keyword evidence="2" id="KW-0812">Transmembrane</keyword>
<evidence type="ECO:0000256" key="1">
    <source>
        <dbReference type="ARBA" id="ARBA00004127"/>
    </source>
</evidence>
<keyword evidence="7" id="KW-1185">Reference proteome</keyword>
<dbReference type="Pfam" id="PF06803">
    <property type="entry name" value="DUF1232"/>
    <property type="match status" value="1"/>
</dbReference>
<dbReference type="AlphaFoldDB" id="A0A937FFJ4"/>
<evidence type="ECO:0000259" key="5">
    <source>
        <dbReference type="Pfam" id="PF06803"/>
    </source>
</evidence>
<evidence type="ECO:0000313" key="6">
    <source>
        <dbReference type="EMBL" id="MBL4932434.1"/>
    </source>
</evidence>
<keyword evidence="3" id="KW-1133">Transmembrane helix</keyword>
<sequence length="333" mass="38144">MRVSEICVKLSKEDILGLLEEVITFKGLKIDDIEIDKVIRITGSFKKILRVKFRVAVEIIEVKKDELIFRLKEIKVLGIPAIKLIRKFILKNILKDLKNMGVEHSEDKVIINFNKLMKDIKNFAMDIKEIQVSKSGINVTLHNIIIDIKDIIKKDSKDKIENEILTTAENKTTLIENNEILLLEDKTENIEKVQDVYADGRSFLEEKIPDSIKPVEDYLFILPDIIALIVRLLKDSRVNKSTKIAVASSLGYIIIPKDIINDKIPLLGKIDDMSVVFFALNKLINDVPLEVLLENWQGSNKNILVLKNALEYLKSFSKGNKLDKFYVLIDSFV</sequence>
<evidence type="ECO:0000256" key="3">
    <source>
        <dbReference type="ARBA" id="ARBA00022989"/>
    </source>
</evidence>
<evidence type="ECO:0000313" key="7">
    <source>
        <dbReference type="Proteomes" id="UP000623681"/>
    </source>
</evidence>